<proteinExistence type="predicted"/>
<name>A0A7X0PKB5_9BURK</name>
<accession>A0A7X0PKB5</accession>
<protein>
    <submittedName>
        <fullName evidence="2">Uncharacterized protein</fullName>
    </submittedName>
</protein>
<keyword evidence="3" id="KW-1185">Reference proteome</keyword>
<evidence type="ECO:0000313" key="2">
    <source>
        <dbReference type="EMBL" id="MBB6563149.1"/>
    </source>
</evidence>
<dbReference type="RefSeq" id="WP_184863873.1">
    <property type="nucleotide sequence ID" value="NZ_JACHLK010000017.1"/>
</dbReference>
<gene>
    <name evidence="2" type="ORF">HNP48_005868</name>
</gene>
<keyword evidence="1" id="KW-0812">Transmembrane</keyword>
<feature type="transmembrane region" description="Helical" evidence="1">
    <location>
        <begin position="31"/>
        <end position="49"/>
    </location>
</feature>
<dbReference type="EMBL" id="JACHLK010000017">
    <property type="protein sequence ID" value="MBB6563149.1"/>
    <property type="molecule type" value="Genomic_DNA"/>
</dbReference>
<dbReference type="AlphaFoldDB" id="A0A7X0PKB5"/>
<keyword evidence="1" id="KW-0472">Membrane</keyword>
<dbReference type="Proteomes" id="UP000575083">
    <property type="component" value="Unassembled WGS sequence"/>
</dbReference>
<evidence type="ECO:0000256" key="1">
    <source>
        <dbReference type="SAM" id="Phobius"/>
    </source>
</evidence>
<evidence type="ECO:0000313" key="3">
    <source>
        <dbReference type="Proteomes" id="UP000575083"/>
    </source>
</evidence>
<keyword evidence="1" id="KW-1133">Transmembrane helix</keyword>
<organism evidence="2 3">
    <name type="scientific">Acidovorax soli</name>
    <dbReference type="NCBI Taxonomy" id="592050"/>
    <lineage>
        <taxon>Bacteria</taxon>
        <taxon>Pseudomonadati</taxon>
        <taxon>Pseudomonadota</taxon>
        <taxon>Betaproteobacteria</taxon>
        <taxon>Burkholderiales</taxon>
        <taxon>Comamonadaceae</taxon>
        <taxon>Acidovorax</taxon>
    </lineage>
</organism>
<reference evidence="2 3" key="1">
    <citation type="submission" date="2020-08" db="EMBL/GenBank/DDBJ databases">
        <title>Functional genomics of gut bacteria from endangered species of beetles.</title>
        <authorList>
            <person name="Carlos-Shanley C."/>
        </authorList>
    </citation>
    <scope>NUCLEOTIDE SEQUENCE [LARGE SCALE GENOMIC DNA]</scope>
    <source>
        <strain evidence="2 3">S00198</strain>
    </source>
</reference>
<sequence length="163" mass="18049">MSAILFLLVVLFWAAVASALAFKLVKRIPASIGLRAALWLVLTPMLLLAPMADEIAGARQFEALCRPENAYQVHFKVDHPRDLRQVRKGHGTVAGRWIPIGVEQTDYLDRKTGAVAASVKAYRTEGGWFSRKILQGWGPWFGRGECAPRPDQVRQLLTLAGTV</sequence>
<comment type="caution">
    <text evidence="2">The sequence shown here is derived from an EMBL/GenBank/DDBJ whole genome shotgun (WGS) entry which is preliminary data.</text>
</comment>